<organism evidence="2 3">
    <name type="scientific">Xylaria arbuscula</name>
    <dbReference type="NCBI Taxonomy" id="114810"/>
    <lineage>
        <taxon>Eukaryota</taxon>
        <taxon>Fungi</taxon>
        <taxon>Dikarya</taxon>
        <taxon>Ascomycota</taxon>
        <taxon>Pezizomycotina</taxon>
        <taxon>Sordariomycetes</taxon>
        <taxon>Xylariomycetidae</taxon>
        <taxon>Xylariales</taxon>
        <taxon>Xylariaceae</taxon>
        <taxon>Xylaria</taxon>
    </lineage>
</organism>
<comment type="caution">
    <text evidence="2">The sequence shown here is derived from an EMBL/GenBank/DDBJ whole genome shotgun (WGS) entry which is preliminary data.</text>
</comment>
<dbReference type="SUPFAM" id="SSF51445">
    <property type="entry name" value="(Trans)glycosidases"/>
    <property type="match status" value="1"/>
</dbReference>
<protein>
    <recommendedName>
        <fullName evidence="1">Beta-glucuronidase C-terminal domain-containing protein</fullName>
    </recommendedName>
</protein>
<evidence type="ECO:0000259" key="1">
    <source>
        <dbReference type="Pfam" id="PF16862"/>
    </source>
</evidence>
<dbReference type="PANTHER" id="PTHR36183:SF2">
    <property type="entry name" value="BETA-GLUCURONIDASE C-TERMINAL DOMAIN-CONTAINING PROTEIN"/>
    <property type="match status" value="1"/>
</dbReference>
<reference evidence="2" key="1">
    <citation type="submission" date="2022-07" db="EMBL/GenBank/DDBJ databases">
        <title>Genome Sequence of Xylaria arbuscula.</title>
        <authorList>
            <person name="Buettner E."/>
        </authorList>
    </citation>
    <scope>NUCLEOTIDE SEQUENCE</scope>
    <source>
        <strain evidence="2">VT107</strain>
    </source>
</reference>
<dbReference type="InterPro" id="IPR052974">
    <property type="entry name" value="GH79_Enzymes"/>
</dbReference>
<proteinExistence type="predicted"/>
<sequence>MRHRYISSGVLASSLIRARANVLSYPISATVPSTAARLDNTPIGVSFEFDVWPTYKLGLSHVWECMGHITELYGSKMPIRIGGTTQDRSAYDGEYDGYIYPDPTIELHSIYGPKFFDLISDYGGETTLGFNRGDNDIANSLEAALAAKSAASDYLYAIELGNEPDLYYLVWNKPVATAPWNMSQEGENQAEWSQAFLDAWGRYEPILSAGNYAVPIELVEGHPNTDYLIKTAFNSTVKAGVKAYCTHSYALSGEDAILPNEMKHSKTVADMGHYADKIATAKSAGRPYIIGEAGFHGLETTQDATFAGAIQIVDKTLQAVSMGIQRIYYHQGSLGESQASFNWWRLDGIAAPFYGGYFASLAVAGAEHIVTSDTGNDAYAQYVAYKQGLPSKVVLINTDYFSGYGDRNATVFNLSGLPRSTLRVLRMAASSSEASVEDSPPTIGGQTFSNEECTILGDQVIETLDTSNGTAEITLIASEAAIVYIDYDGA</sequence>
<dbReference type="PANTHER" id="PTHR36183">
    <property type="entry name" value="BETA-GLUCURONIDASE"/>
    <property type="match status" value="1"/>
</dbReference>
<name>A0A9W8NB85_9PEZI</name>
<gene>
    <name evidence="2" type="ORF">NPX13_g7041</name>
</gene>
<dbReference type="InterPro" id="IPR031728">
    <property type="entry name" value="GlcAase_C"/>
</dbReference>
<dbReference type="Gene3D" id="3.20.20.80">
    <property type="entry name" value="Glycosidases"/>
    <property type="match status" value="1"/>
</dbReference>
<dbReference type="VEuPathDB" id="FungiDB:F4678DRAFT_320440"/>
<accession>A0A9W8NB85</accession>
<dbReference type="Pfam" id="PF16862">
    <property type="entry name" value="Glyco_hydro_79C"/>
    <property type="match status" value="1"/>
</dbReference>
<keyword evidence="3" id="KW-1185">Reference proteome</keyword>
<feature type="domain" description="Beta-glucuronidase C-terminal" evidence="1">
    <location>
        <begin position="381"/>
        <end position="482"/>
    </location>
</feature>
<evidence type="ECO:0000313" key="2">
    <source>
        <dbReference type="EMBL" id="KAJ3566688.1"/>
    </source>
</evidence>
<dbReference type="InterPro" id="IPR017853">
    <property type="entry name" value="GH"/>
</dbReference>
<dbReference type="AlphaFoldDB" id="A0A9W8NB85"/>
<dbReference type="EMBL" id="JANPWZ010001328">
    <property type="protein sequence ID" value="KAJ3566688.1"/>
    <property type="molecule type" value="Genomic_DNA"/>
</dbReference>
<evidence type="ECO:0000313" key="3">
    <source>
        <dbReference type="Proteomes" id="UP001148614"/>
    </source>
</evidence>
<dbReference type="Proteomes" id="UP001148614">
    <property type="component" value="Unassembled WGS sequence"/>
</dbReference>